<dbReference type="OrthoDB" id="2224362at2"/>
<dbReference type="AlphaFoldDB" id="A0A4T2GPH3"/>
<evidence type="ECO:0000313" key="2">
    <source>
        <dbReference type="EMBL" id="TII00176.1"/>
    </source>
</evidence>
<keyword evidence="1" id="KW-0812">Transmembrane</keyword>
<evidence type="ECO:0000313" key="4">
    <source>
        <dbReference type="Proteomes" id="UP000305165"/>
    </source>
</evidence>
<feature type="transmembrane region" description="Helical" evidence="1">
    <location>
        <begin position="146"/>
        <end position="167"/>
    </location>
</feature>
<feature type="transmembrane region" description="Helical" evidence="1">
    <location>
        <begin position="77"/>
        <end position="107"/>
    </location>
</feature>
<evidence type="ECO:0000313" key="3">
    <source>
        <dbReference type="EMBL" id="TII00928.1"/>
    </source>
</evidence>
<evidence type="ECO:0000256" key="1">
    <source>
        <dbReference type="SAM" id="Phobius"/>
    </source>
</evidence>
<feature type="transmembrane region" description="Helical" evidence="1">
    <location>
        <begin position="113"/>
        <end position="134"/>
    </location>
</feature>
<dbReference type="EMBL" id="SSXO01000001">
    <property type="protein sequence ID" value="TII00928.1"/>
    <property type="molecule type" value="Genomic_DNA"/>
</dbReference>
<protein>
    <submittedName>
        <fullName evidence="3">DUF1700 domain-containing protein</fullName>
    </submittedName>
</protein>
<dbReference type="Proteomes" id="UP000305165">
    <property type="component" value="Unassembled WGS sequence"/>
</dbReference>
<organism evidence="3 4">
    <name type="scientific">Streptococcus suis</name>
    <dbReference type="NCBI Taxonomy" id="1307"/>
    <lineage>
        <taxon>Bacteria</taxon>
        <taxon>Bacillati</taxon>
        <taxon>Bacillota</taxon>
        <taxon>Bacilli</taxon>
        <taxon>Lactobacillales</taxon>
        <taxon>Streptococcaceae</taxon>
        <taxon>Streptococcus</taxon>
    </lineage>
</organism>
<accession>A0A4T2GPH3</accession>
<dbReference type="EMBL" id="SSXO01000002">
    <property type="protein sequence ID" value="TII00176.1"/>
    <property type="molecule type" value="Genomic_DNA"/>
</dbReference>
<reference evidence="3 4" key="1">
    <citation type="submission" date="2019-04" db="EMBL/GenBank/DDBJ databases">
        <title>Genome analysis of Streptococcus suis strain WUSS424.</title>
        <authorList>
            <person name="Chen H."/>
            <person name="Gao X."/>
            <person name="Wu Z."/>
        </authorList>
    </citation>
    <scope>NUCLEOTIDE SEQUENCE [LARGE SCALE GENOMIC DNA]</scope>
    <source>
        <strain evidence="3 4">WUSS424</strain>
    </source>
</reference>
<sequence>MTRYEYMTELAKQLRHLPQKDLEDTLDHFNEYFDEAGPDGEAAIIEELGPPSEAAREILTNLFDKQMTDEKPQHHNIIWLLGLAILAAPVGLPLSICLLLLFVLLILLVLTGLILLGCFWISAILGGLAHLLFALDLLRLSWSSGLLIAGLSLMSLAIGLIGIQASFRFANKAILFVLNWVAKHIRTGGSHETI</sequence>
<comment type="caution">
    <text evidence="3">The sequence shown here is derived from an EMBL/GenBank/DDBJ whole genome shotgun (WGS) entry which is preliminary data.</text>
</comment>
<gene>
    <name evidence="3" type="ORF">FAJ39_00940</name>
    <name evidence="2" type="ORF">FAJ39_03650</name>
</gene>
<dbReference type="Pfam" id="PF22564">
    <property type="entry name" value="HAAS"/>
    <property type="match status" value="1"/>
</dbReference>
<proteinExistence type="predicted"/>
<keyword evidence="1" id="KW-1133">Transmembrane helix</keyword>
<keyword evidence="1" id="KW-0472">Membrane</keyword>
<name>A0A4T2GPH3_STRSU</name>